<dbReference type="EMBL" id="MTYJ01000051">
    <property type="protein sequence ID" value="OQV18263.1"/>
    <property type="molecule type" value="Genomic_DNA"/>
</dbReference>
<dbReference type="OrthoDB" id="19859at2759"/>
<feature type="transmembrane region" description="Helical" evidence="8">
    <location>
        <begin position="316"/>
        <end position="335"/>
    </location>
</feature>
<keyword evidence="3 8" id="KW-0812">Transmembrane</keyword>
<feature type="transmembrane region" description="Helical" evidence="8">
    <location>
        <begin position="163"/>
        <end position="180"/>
    </location>
</feature>
<feature type="transmembrane region" description="Helical" evidence="8">
    <location>
        <begin position="192"/>
        <end position="213"/>
    </location>
</feature>
<dbReference type="GO" id="GO:0006829">
    <property type="term" value="P:zinc ion transport"/>
    <property type="evidence" value="ECO:0007669"/>
    <property type="project" value="InterPro"/>
</dbReference>
<feature type="transmembrane region" description="Helical" evidence="8">
    <location>
        <begin position="124"/>
        <end position="142"/>
    </location>
</feature>
<evidence type="ECO:0000313" key="9">
    <source>
        <dbReference type="EMBL" id="OQV18263.1"/>
    </source>
</evidence>
<dbReference type="AlphaFoldDB" id="A0A1W0WSZ0"/>
<dbReference type="GO" id="GO:0046873">
    <property type="term" value="F:metal ion transmembrane transporter activity"/>
    <property type="evidence" value="ECO:0007669"/>
    <property type="project" value="InterPro"/>
</dbReference>
<evidence type="ECO:0000256" key="4">
    <source>
        <dbReference type="ARBA" id="ARBA00022989"/>
    </source>
</evidence>
<evidence type="ECO:0000256" key="1">
    <source>
        <dbReference type="ARBA" id="ARBA00004127"/>
    </source>
</evidence>
<dbReference type="PANTHER" id="PTHR16133">
    <property type="entry name" value="SOLUTE CARRIER FAMILY 39 ZINC TRANSPORTER , MEMBER 9-RELATED"/>
    <property type="match status" value="1"/>
</dbReference>
<protein>
    <submittedName>
        <fullName evidence="9">Zinc transporter ZIP9</fullName>
    </submittedName>
</protein>
<gene>
    <name evidence="9" type="ORF">BV898_07659</name>
</gene>
<reference evidence="10" key="1">
    <citation type="submission" date="2017-01" db="EMBL/GenBank/DDBJ databases">
        <title>Comparative genomics of anhydrobiosis in the tardigrade Hypsibius dujardini.</title>
        <authorList>
            <person name="Yoshida Y."/>
            <person name="Koutsovoulos G."/>
            <person name="Laetsch D."/>
            <person name="Stevens L."/>
            <person name="Kumar S."/>
            <person name="Horikawa D."/>
            <person name="Ishino K."/>
            <person name="Komine S."/>
            <person name="Tomita M."/>
            <person name="Blaxter M."/>
            <person name="Arakawa K."/>
        </authorList>
    </citation>
    <scope>NUCLEOTIDE SEQUENCE [LARGE SCALE GENOMIC DNA]</scope>
    <source>
        <strain evidence="10">Z151</strain>
    </source>
</reference>
<dbReference type="Proteomes" id="UP000192578">
    <property type="component" value="Unassembled WGS sequence"/>
</dbReference>
<evidence type="ECO:0000256" key="6">
    <source>
        <dbReference type="ARBA" id="ARBA00023136"/>
    </source>
</evidence>
<evidence type="ECO:0000256" key="7">
    <source>
        <dbReference type="SAM" id="MobiDB-lite"/>
    </source>
</evidence>
<organism evidence="9 10">
    <name type="scientific">Hypsibius exemplaris</name>
    <name type="common">Freshwater tardigrade</name>
    <dbReference type="NCBI Taxonomy" id="2072580"/>
    <lineage>
        <taxon>Eukaryota</taxon>
        <taxon>Metazoa</taxon>
        <taxon>Ecdysozoa</taxon>
        <taxon>Tardigrada</taxon>
        <taxon>Eutardigrada</taxon>
        <taxon>Parachela</taxon>
        <taxon>Hypsibioidea</taxon>
        <taxon>Hypsibiidae</taxon>
        <taxon>Hypsibius</taxon>
    </lineage>
</organism>
<feature type="region of interest" description="Disordered" evidence="7">
    <location>
        <begin position="283"/>
        <end position="306"/>
    </location>
</feature>
<evidence type="ECO:0000256" key="3">
    <source>
        <dbReference type="ARBA" id="ARBA00022692"/>
    </source>
</evidence>
<keyword evidence="10" id="KW-1185">Reference proteome</keyword>
<evidence type="ECO:0000256" key="2">
    <source>
        <dbReference type="ARBA" id="ARBA00004394"/>
    </source>
</evidence>
<evidence type="ECO:0000256" key="5">
    <source>
        <dbReference type="ARBA" id="ARBA00023034"/>
    </source>
</evidence>
<keyword evidence="4 8" id="KW-1133">Transmembrane helix</keyword>
<feature type="transmembrane region" description="Helical" evidence="8">
    <location>
        <begin position="6"/>
        <end position="28"/>
    </location>
</feature>
<dbReference type="Pfam" id="PF02535">
    <property type="entry name" value="Zip"/>
    <property type="match status" value="2"/>
</dbReference>
<keyword evidence="6 8" id="KW-0472">Membrane</keyword>
<dbReference type="PANTHER" id="PTHR16133:SF0">
    <property type="entry name" value="ZINC_IRON REGULATED TRANSPORTER-RELATED PROTEIN 102B, ISOFORM E"/>
    <property type="match status" value="1"/>
</dbReference>
<feature type="transmembrane region" description="Helical" evidence="8">
    <location>
        <begin position="225"/>
        <end position="244"/>
    </location>
</feature>
<accession>A0A1W0WSZ0</accession>
<comment type="caution">
    <text evidence="9">The sequence shown here is derived from an EMBL/GenBank/DDBJ whole genome shotgun (WGS) entry which is preliminary data.</text>
</comment>
<evidence type="ECO:0000313" key="10">
    <source>
        <dbReference type="Proteomes" id="UP000192578"/>
    </source>
</evidence>
<name>A0A1W0WSZ0_HYPEX</name>
<proteinExistence type="predicted"/>
<dbReference type="InterPro" id="IPR045891">
    <property type="entry name" value="ZIP9"/>
</dbReference>
<keyword evidence="5" id="KW-0333">Golgi apparatus</keyword>
<dbReference type="GO" id="GO:0000139">
    <property type="term" value="C:Golgi membrane"/>
    <property type="evidence" value="ECO:0007669"/>
    <property type="project" value="UniProtKB-SubCell"/>
</dbReference>
<sequence length="338" mass="35015">MDDVLLLFLLALAMLVCSFLAGSLPLLVNLSEEKLNLVTALGAGLLVGAALAVIIPEGVGAVYSHQDHAHETAGGHPHEDHAVAAAAAANLPVVGGIVDGLKDKLSSVVGDAKLPTESHNEPQHGSWIGASLVLGFIFMLFVDQISSRLGDSSGRNQRNQITATLGLVVHAAADGIALGASATTKHLEMEMIVFFAIMLHKAPTAFGLVTFLLHEGMDRVRIRKHLLIFSLSAPIGSLVTYFLITMGTNSMAPSDSSSGLVLLFSGGTFLYVATVHVLPEISGSPHSHGGGGPPSPISLESNTPVASSSSPKAMPITHFLALVVGAVCPVFLSMGHSH</sequence>
<dbReference type="InterPro" id="IPR003689">
    <property type="entry name" value="ZIP"/>
</dbReference>
<comment type="subcellular location">
    <subcellularLocation>
        <location evidence="1">Endomembrane system</location>
        <topology evidence="1">Multi-pass membrane protein</topology>
    </subcellularLocation>
    <subcellularLocation>
        <location evidence="2">Golgi apparatus membrane</location>
    </subcellularLocation>
</comment>
<evidence type="ECO:0000256" key="8">
    <source>
        <dbReference type="SAM" id="Phobius"/>
    </source>
</evidence>
<feature type="transmembrane region" description="Helical" evidence="8">
    <location>
        <begin position="35"/>
        <end position="55"/>
    </location>
</feature>